<evidence type="ECO:0000313" key="2">
    <source>
        <dbReference type="Proteomes" id="UP000541636"/>
    </source>
</evidence>
<sequence>MSCVLRISGANLNLEALLRALPIKPYRSWNKGDPRTRRSIKSRIHADSGACFDVSGAGFDEFQRQQQDATAFLVENCVILQEISVFPGVEYSRLDFAIDSGPYPVHSDVLSLQFLRAAAAACVSVELSHYPSTANED</sequence>
<evidence type="ECO:0000313" key="1">
    <source>
        <dbReference type="EMBL" id="NKZ37662.1"/>
    </source>
</evidence>
<accession>A0A846ZIK5</accession>
<organism evidence="1 2">
    <name type="scientific">Oleiagrimonas citrea</name>
    <dbReference type="NCBI Taxonomy" id="1665687"/>
    <lineage>
        <taxon>Bacteria</taxon>
        <taxon>Pseudomonadati</taxon>
        <taxon>Pseudomonadota</taxon>
        <taxon>Gammaproteobacteria</taxon>
        <taxon>Lysobacterales</taxon>
        <taxon>Rhodanobacteraceae</taxon>
        <taxon>Oleiagrimonas</taxon>
    </lineage>
</organism>
<name>A0A846ZIK5_9GAMM</name>
<comment type="caution">
    <text evidence="1">The sequence shown here is derived from an EMBL/GenBank/DDBJ whole genome shotgun (WGS) entry which is preliminary data.</text>
</comment>
<dbReference type="EMBL" id="JAAZQD010000001">
    <property type="protein sequence ID" value="NKZ37662.1"/>
    <property type="molecule type" value="Genomic_DNA"/>
</dbReference>
<dbReference type="AlphaFoldDB" id="A0A846ZIK5"/>
<reference evidence="1 2" key="1">
    <citation type="journal article" date="2017" name="Int. J. Syst. Evol. Microbiol.">
        <title>Oleiagrimonas citrea sp. nov., a marine bacterium isolated from tidal flat sediment and emended description of the genus Oleiagrimonas Fang et al. 2015 and Oleiagrimonas soli.</title>
        <authorList>
            <person name="Yang S.H."/>
            <person name="Seo H.S."/>
            <person name="Seong C.N."/>
            <person name="Kwon K.K."/>
        </authorList>
    </citation>
    <scope>NUCLEOTIDE SEQUENCE [LARGE SCALE GENOMIC DNA]</scope>
    <source>
        <strain evidence="1 2">MEBiC09124</strain>
    </source>
</reference>
<protein>
    <recommendedName>
        <fullName evidence="3">DUF4279 domain-containing protein</fullName>
    </recommendedName>
</protein>
<evidence type="ECO:0008006" key="3">
    <source>
        <dbReference type="Google" id="ProtNLM"/>
    </source>
</evidence>
<gene>
    <name evidence="1" type="ORF">HF690_01680</name>
</gene>
<proteinExistence type="predicted"/>
<dbReference type="Proteomes" id="UP000541636">
    <property type="component" value="Unassembled WGS sequence"/>
</dbReference>
<dbReference type="RefSeq" id="WP_168608233.1">
    <property type="nucleotide sequence ID" value="NZ_JAAZQD010000001.1"/>
</dbReference>
<keyword evidence="2" id="KW-1185">Reference proteome</keyword>